<dbReference type="InterPro" id="IPR041575">
    <property type="entry name" value="Rubredoxin_C"/>
</dbReference>
<dbReference type="Proteomes" id="UP000289794">
    <property type="component" value="Chromosome"/>
</dbReference>
<evidence type="ECO:0000256" key="1">
    <source>
        <dbReference type="ARBA" id="ARBA00001974"/>
    </source>
</evidence>
<proteinExistence type="predicted"/>
<sequence>MKYVILGSSAAGVNAAKEIRRVDKGGEIVMISGDETIYSRCILHHYLGNIRTVQQLNFTEPDYTEKYRIQFMRGRDAVSVNCEERTVLLGDGESVGFDRLLIATGSHTFIPPVKGMREAGNVIGFRNLSDIDRIKEVLPKAKHVVVMGAGLVGLDTISGLLDNNVKPAVVELADHLLCRQLDKKSASVYEAAMVEKGVKQYYSVGVQEVFCDREGNVKELALSDGSRIPCDFLIVTAGVRANVEFLEGCQVETDRFGLLFNEFGETNVPGIYGAGDVSGRAPIWPVAVKEGIIAGSNMAGVRRKMTDFFASKSTMNFFGIPTMSLGQPDPQDETELVETQEGKDGYKKIIHKDGRILGAVIQGDLSYSGVIQQLIARRIDVSKVKKPLFEIDYSDFFHVSDNFEFYYLEDTNDE</sequence>
<keyword evidence="2" id="KW-0285">Flavoprotein</keyword>
<dbReference type="InterPro" id="IPR050260">
    <property type="entry name" value="FAD-bd_OxRdtase"/>
</dbReference>
<keyword evidence="6" id="KW-0560">Oxidoreductase</keyword>
<dbReference type="PANTHER" id="PTHR43429">
    <property type="entry name" value="PYRIDINE NUCLEOTIDE-DISULFIDE OXIDOREDUCTASE DOMAIN-CONTAINING"/>
    <property type="match status" value="1"/>
</dbReference>
<organism evidence="6 7">
    <name type="scientific">Blautia producta</name>
    <dbReference type="NCBI Taxonomy" id="33035"/>
    <lineage>
        <taxon>Bacteria</taxon>
        <taxon>Bacillati</taxon>
        <taxon>Bacillota</taxon>
        <taxon>Clostridia</taxon>
        <taxon>Lachnospirales</taxon>
        <taxon>Lachnospiraceae</taxon>
        <taxon>Blautia</taxon>
    </lineage>
</organism>
<dbReference type="Gene3D" id="3.50.50.60">
    <property type="entry name" value="FAD/NAD(P)-binding domain"/>
    <property type="match status" value="2"/>
</dbReference>
<dbReference type="PRINTS" id="PR00469">
    <property type="entry name" value="PNDRDTASEII"/>
</dbReference>
<keyword evidence="3" id="KW-0274">FAD</keyword>
<evidence type="ECO:0000313" key="7">
    <source>
        <dbReference type="Proteomes" id="UP000289794"/>
    </source>
</evidence>
<dbReference type="PRINTS" id="PR00368">
    <property type="entry name" value="FADPNR"/>
</dbReference>
<evidence type="ECO:0000259" key="4">
    <source>
        <dbReference type="Pfam" id="PF07992"/>
    </source>
</evidence>
<dbReference type="InterPro" id="IPR036188">
    <property type="entry name" value="FAD/NAD-bd_sf"/>
</dbReference>
<dbReference type="AlphaFoldDB" id="A0A4P6LZZ0"/>
<gene>
    <name evidence="6" type="primary">nasD</name>
    <name evidence="6" type="ORF">PMF13cell1_02407</name>
</gene>
<protein>
    <submittedName>
        <fullName evidence="6">Nitrite reductase [NAD(P)H]</fullName>
        <ecNumber evidence="6">1.7.1.4</ecNumber>
    </submittedName>
</protein>
<dbReference type="RefSeq" id="WP_130180860.1">
    <property type="nucleotide sequence ID" value="NZ_CP035945.1"/>
</dbReference>
<dbReference type="InterPro" id="IPR023753">
    <property type="entry name" value="FAD/NAD-binding_dom"/>
</dbReference>
<feature type="domain" description="NADH-rubredoxin oxidoreductase C-terminal" evidence="5">
    <location>
        <begin position="314"/>
        <end position="378"/>
    </location>
</feature>
<evidence type="ECO:0000256" key="2">
    <source>
        <dbReference type="ARBA" id="ARBA00022630"/>
    </source>
</evidence>
<dbReference type="Pfam" id="PF18267">
    <property type="entry name" value="Rubredoxin_C"/>
    <property type="match status" value="1"/>
</dbReference>
<dbReference type="SUPFAM" id="SSF51905">
    <property type="entry name" value="FAD/NAD(P)-binding domain"/>
    <property type="match status" value="1"/>
</dbReference>
<dbReference type="Gene3D" id="3.30.390.30">
    <property type="match status" value="1"/>
</dbReference>
<dbReference type="EC" id="1.7.1.4" evidence="6"/>
<name>A0A4P6LZZ0_9FIRM</name>
<reference evidence="6 7" key="1">
    <citation type="submission" date="2019-01" db="EMBL/GenBank/DDBJ databases">
        <title>PMF-metabolizing Aryl O-demethylase.</title>
        <authorList>
            <person name="Kim M."/>
        </authorList>
    </citation>
    <scope>NUCLEOTIDE SEQUENCE [LARGE SCALE GENOMIC DNA]</scope>
    <source>
        <strain evidence="6 7">PMF1</strain>
    </source>
</reference>
<dbReference type="KEGG" id="bpro:PMF13cell1_02407"/>
<dbReference type="GO" id="GO:0008942">
    <property type="term" value="F:nitrite reductase [NAD(P)H] activity"/>
    <property type="evidence" value="ECO:0007669"/>
    <property type="project" value="UniProtKB-EC"/>
</dbReference>
<evidence type="ECO:0000256" key="3">
    <source>
        <dbReference type="ARBA" id="ARBA00022827"/>
    </source>
</evidence>
<evidence type="ECO:0000313" key="6">
    <source>
        <dbReference type="EMBL" id="QBE96860.1"/>
    </source>
</evidence>
<dbReference type="PANTHER" id="PTHR43429:SF3">
    <property type="entry name" value="NITRITE REDUCTASE [NAD(P)H]"/>
    <property type="match status" value="1"/>
</dbReference>
<comment type="cofactor">
    <cofactor evidence="1">
        <name>FAD</name>
        <dbReference type="ChEBI" id="CHEBI:57692"/>
    </cofactor>
</comment>
<dbReference type="EMBL" id="CP035945">
    <property type="protein sequence ID" value="QBE96860.1"/>
    <property type="molecule type" value="Genomic_DNA"/>
</dbReference>
<dbReference type="Pfam" id="PF07992">
    <property type="entry name" value="Pyr_redox_2"/>
    <property type="match status" value="1"/>
</dbReference>
<accession>A0A4P6LZZ0</accession>
<feature type="domain" description="FAD/NAD(P)-binding" evidence="4">
    <location>
        <begin position="1"/>
        <end position="291"/>
    </location>
</feature>
<evidence type="ECO:0000259" key="5">
    <source>
        <dbReference type="Pfam" id="PF18267"/>
    </source>
</evidence>
<dbReference type="InterPro" id="IPR016156">
    <property type="entry name" value="FAD/NAD-linked_Rdtase_dimer_sf"/>
</dbReference>